<accession>A0A2N9K9R0</accession>
<keyword evidence="4" id="KW-1185">Reference proteome</keyword>
<sequence length="80" mass="9327">MIVRNENKAKNYFSISKFGRHRDDVNKLTTALRNDDRLLFISSQPGGEIERLEQHRNVVQAMMNNNVIFVVYTSFPKANK</sequence>
<evidence type="ECO:0000313" key="3">
    <source>
        <dbReference type="Proteomes" id="UP000237923"/>
    </source>
</evidence>
<dbReference type="KEGG" id="lsu:A6B45_04760"/>
<dbReference type="AlphaFoldDB" id="A0A2N9K9R0"/>
<evidence type="ECO:0000313" key="2">
    <source>
        <dbReference type="EMBL" id="SPE06785.1"/>
    </source>
</evidence>
<protein>
    <submittedName>
        <fullName evidence="2">Uncharacterized protein</fullName>
    </submittedName>
</protein>
<dbReference type="EMBL" id="OKQR01000001">
    <property type="protein sequence ID" value="SPD91560.1"/>
    <property type="molecule type" value="Genomic_DNA"/>
</dbReference>
<gene>
    <name evidence="1" type="ORF">LES8486_00541</name>
    <name evidence="2" type="ORF">LES9216_00688</name>
</gene>
<proteinExistence type="predicted"/>
<dbReference type="EMBL" id="OKQU01000001">
    <property type="protein sequence ID" value="SPE06785.1"/>
    <property type="molecule type" value="Genomic_DNA"/>
</dbReference>
<name>A0A2N9K9R0_9LACO</name>
<dbReference type="Proteomes" id="UP000239237">
    <property type="component" value="Unassembled WGS sequence"/>
</dbReference>
<organism evidence="2 3">
    <name type="scientific">Leuconostoc suionicum</name>
    <dbReference type="NCBI Taxonomy" id="1511761"/>
    <lineage>
        <taxon>Bacteria</taxon>
        <taxon>Bacillati</taxon>
        <taxon>Bacillota</taxon>
        <taxon>Bacilli</taxon>
        <taxon>Lactobacillales</taxon>
        <taxon>Lactobacillaceae</taxon>
        <taxon>Leuconostoc</taxon>
    </lineage>
</organism>
<reference evidence="2 3" key="2">
    <citation type="submission" date="2018-02" db="EMBL/GenBank/DDBJ databases">
        <authorList>
            <person name="Cohen D.B."/>
            <person name="Kent A.D."/>
        </authorList>
    </citation>
    <scope>NUCLEOTIDE SEQUENCE [LARGE SCALE GENOMIC DNA]</scope>
    <source>
        <strain evidence="2 3">CECT 9216</strain>
    </source>
</reference>
<evidence type="ECO:0000313" key="1">
    <source>
        <dbReference type="EMBL" id="SPD91560.1"/>
    </source>
</evidence>
<reference evidence="1 4" key="1">
    <citation type="submission" date="2018-02" db="EMBL/GenBank/DDBJ databases">
        <authorList>
            <person name="Rodrigo-Torres L."/>
            <person name="Arahal R. D."/>
            <person name="Lucena T."/>
        </authorList>
    </citation>
    <scope>NUCLEOTIDE SEQUENCE [LARGE SCALE GENOMIC DNA]</scope>
    <source>
        <strain evidence="1 4">CECT 8486</strain>
    </source>
</reference>
<evidence type="ECO:0000313" key="4">
    <source>
        <dbReference type="Proteomes" id="UP000239237"/>
    </source>
</evidence>
<dbReference type="Proteomes" id="UP000237923">
    <property type="component" value="Unassembled WGS sequence"/>
</dbReference>
<dbReference type="GeneID" id="99674093"/>
<dbReference type="RefSeq" id="WP_072613596.1">
    <property type="nucleotide sequence ID" value="NZ_AP017935.1"/>
</dbReference>
<dbReference type="Gene3D" id="3.40.50.720">
    <property type="entry name" value="NAD(P)-binding Rossmann-like Domain"/>
    <property type="match status" value="1"/>
</dbReference>